<dbReference type="Gene3D" id="2.60.120.10">
    <property type="entry name" value="Jelly Rolls"/>
    <property type="match status" value="1"/>
</dbReference>
<organism evidence="3 4">
    <name type="scientific">Paramagnetospirillum kuznetsovii</name>
    <dbReference type="NCBI Taxonomy" id="2053833"/>
    <lineage>
        <taxon>Bacteria</taxon>
        <taxon>Pseudomonadati</taxon>
        <taxon>Pseudomonadota</taxon>
        <taxon>Alphaproteobacteria</taxon>
        <taxon>Rhodospirillales</taxon>
        <taxon>Magnetospirillaceae</taxon>
        <taxon>Paramagnetospirillum</taxon>
    </lineage>
</organism>
<dbReference type="PANTHER" id="PTHR33121">
    <property type="entry name" value="CYCLIC DI-GMP PHOSPHODIESTERASE PDEF"/>
    <property type="match status" value="1"/>
</dbReference>
<dbReference type="Pfam" id="PF00027">
    <property type="entry name" value="cNMP_binding"/>
    <property type="match status" value="1"/>
</dbReference>
<dbReference type="InterPro" id="IPR050706">
    <property type="entry name" value="Cyclic-di-GMP_PDE-like"/>
</dbReference>
<keyword evidence="4" id="KW-1185">Reference proteome</keyword>
<dbReference type="CDD" id="cd01948">
    <property type="entry name" value="EAL"/>
    <property type="match status" value="1"/>
</dbReference>
<dbReference type="InterPro" id="IPR018488">
    <property type="entry name" value="cNMP-bd_CS"/>
</dbReference>
<dbReference type="PROSITE" id="PS00889">
    <property type="entry name" value="CNMP_BINDING_2"/>
    <property type="match status" value="1"/>
</dbReference>
<evidence type="ECO:0000313" key="3">
    <source>
        <dbReference type="EMBL" id="RAU22093.1"/>
    </source>
</evidence>
<dbReference type="InterPro" id="IPR018490">
    <property type="entry name" value="cNMP-bd_dom_sf"/>
</dbReference>
<dbReference type="InterPro" id="IPR000595">
    <property type="entry name" value="cNMP-bd_dom"/>
</dbReference>
<dbReference type="InterPro" id="IPR014710">
    <property type="entry name" value="RmlC-like_jellyroll"/>
</dbReference>
<evidence type="ECO:0000259" key="2">
    <source>
        <dbReference type="PROSITE" id="PS50883"/>
    </source>
</evidence>
<evidence type="ECO:0000313" key="4">
    <source>
        <dbReference type="Proteomes" id="UP000251075"/>
    </source>
</evidence>
<dbReference type="PRINTS" id="PR00103">
    <property type="entry name" value="CAMPKINASE"/>
</dbReference>
<dbReference type="InterPro" id="IPR035919">
    <property type="entry name" value="EAL_sf"/>
</dbReference>
<dbReference type="InterPro" id="IPR001633">
    <property type="entry name" value="EAL_dom"/>
</dbReference>
<dbReference type="PANTHER" id="PTHR33121:SF70">
    <property type="entry name" value="SIGNALING PROTEIN YKOW"/>
    <property type="match status" value="1"/>
</dbReference>
<dbReference type="PROSITE" id="PS50042">
    <property type="entry name" value="CNMP_BINDING_3"/>
    <property type="match status" value="1"/>
</dbReference>
<name>A0A364NYG0_9PROT</name>
<dbReference type="PROSITE" id="PS50883">
    <property type="entry name" value="EAL"/>
    <property type="match status" value="1"/>
</dbReference>
<feature type="domain" description="Cyclic nucleotide-binding" evidence="1">
    <location>
        <begin position="1"/>
        <end position="104"/>
    </location>
</feature>
<dbReference type="OrthoDB" id="7251575at2"/>
<dbReference type="GO" id="GO:0071111">
    <property type="term" value="F:cyclic-guanylate-specific phosphodiesterase activity"/>
    <property type="evidence" value="ECO:0007669"/>
    <property type="project" value="InterPro"/>
</dbReference>
<dbReference type="SMART" id="SM00052">
    <property type="entry name" value="EAL"/>
    <property type="match status" value="1"/>
</dbReference>
<dbReference type="Proteomes" id="UP000251075">
    <property type="component" value="Unassembled WGS sequence"/>
</dbReference>
<sequence length="386" mass="41958">MLSRDVSAGNLIFSQGDGADCAYLIEQGEVDIFVERDGRRQPLTVLGAGEVFGEMGVIDGLPRSATARAHTDCSLVVVSAEQIQQVVARSDPFFAELMRKLVGRLRDTQSSLIAGRETVGQHSSDFGPGYAEVVRERDIAEAIISGEIEPYLQPIVDLGGRTVLGYETLARWKSETMGLMRPFDFLPLARRTGLIRRIDLTMADRAMAICARLGNRADAPFVSINVSAWLIQDRSLTATLARMMDQHGVAPGRICLEVTETMLIEDLDAAEEAMDDLRDLGIRLALDDFGTGLSSLSVLHRLPFDVIKVDGSLVQGCQTSARQRAVLRGILDLCGRLDMEVVAEGIEDVGTARALGDLGFTMGQGQHFAPPAQAEQAMAAWREEVP</sequence>
<proteinExistence type="predicted"/>
<comment type="caution">
    <text evidence="3">The sequence shown here is derived from an EMBL/GenBank/DDBJ whole genome shotgun (WGS) entry which is preliminary data.</text>
</comment>
<dbReference type="Gene3D" id="3.20.20.450">
    <property type="entry name" value="EAL domain"/>
    <property type="match status" value="1"/>
</dbReference>
<reference evidence="3 4" key="1">
    <citation type="submission" date="2017-11" db="EMBL/GenBank/DDBJ databases">
        <title>Draft genome sequence of magnetotactic bacterium Magnetospirillum kuznetsovii LBB-42.</title>
        <authorList>
            <person name="Grouzdev D.S."/>
            <person name="Rysina M.S."/>
            <person name="Baslerov R.V."/>
            <person name="Koziaeva V."/>
        </authorList>
    </citation>
    <scope>NUCLEOTIDE SEQUENCE [LARGE SCALE GENOMIC DNA]</scope>
    <source>
        <strain evidence="3 4">LBB-42</strain>
    </source>
</reference>
<gene>
    <name evidence="3" type="ORF">CU669_10465</name>
</gene>
<dbReference type="CDD" id="cd00038">
    <property type="entry name" value="CAP_ED"/>
    <property type="match status" value="1"/>
</dbReference>
<evidence type="ECO:0000259" key="1">
    <source>
        <dbReference type="PROSITE" id="PS50042"/>
    </source>
</evidence>
<dbReference type="AlphaFoldDB" id="A0A364NYG0"/>
<dbReference type="EMBL" id="PGTO01000006">
    <property type="protein sequence ID" value="RAU22093.1"/>
    <property type="molecule type" value="Genomic_DNA"/>
</dbReference>
<dbReference type="SUPFAM" id="SSF141868">
    <property type="entry name" value="EAL domain-like"/>
    <property type="match status" value="1"/>
</dbReference>
<dbReference type="Pfam" id="PF00563">
    <property type="entry name" value="EAL"/>
    <property type="match status" value="1"/>
</dbReference>
<accession>A0A364NYG0</accession>
<protein>
    <submittedName>
        <fullName evidence="3">Signal transduction protein</fullName>
    </submittedName>
</protein>
<dbReference type="SUPFAM" id="SSF51206">
    <property type="entry name" value="cAMP-binding domain-like"/>
    <property type="match status" value="1"/>
</dbReference>
<dbReference type="SMART" id="SM00100">
    <property type="entry name" value="cNMP"/>
    <property type="match status" value="1"/>
</dbReference>
<feature type="domain" description="EAL" evidence="2">
    <location>
        <begin position="132"/>
        <end position="385"/>
    </location>
</feature>